<keyword evidence="5" id="KW-0472">Membrane</keyword>
<dbReference type="Pfam" id="PF20238">
    <property type="entry name" value="BIM1-like_dom"/>
    <property type="match status" value="1"/>
</dbReference>
<proteinExistence type="predicted"/>
<evidence type="ECO:0000313" key="10">
    <source>
        <dbReference type="EMBL" id="KAK6511728.1"/>
    </source>
</evidence>
<evidence type="ECO:0000256" key="6">
    <source>
        <dbReference type="ARBA" id="ARBA00023180"/>
    </source>
</evidence>
<keyword evidence="6" id="KW-0325">Glycoprotein</keyword>
<dbReference type="PANTHER" id="PTHR34992">
    <property type="entry name" value="HYPHAL ANASTAMOSIS-7 PROTEIN"/>
    <property type="match status" value="1"/>
</dbReference>
<sequence>MTKGRLQLSKSIRSVCLAVAAALPLANAHFVLQIPTSLGFSDINEVQAPCGGFDIASRNKVTNWPIGGYPIGVVSTHPNAHWQIRAALLENTEEFVDLIPNIVQDGLGNFCLTRVPGIADWVGKDAVLQVVQRAVDGELYQCAAIKFVEGATASVPGNCRNGSSVVASIDPDYTGPATLPTGGSAATTTTTGAPASTSTGSSGTNKSVHPPMLGLLATVIYLFDSLFDLSGVL</sequence>
<evidence type="ECO:0000256" key="5">
    <source>
        <dbReference type="ARBA" id="ARBA00023136"/>
    </source>
</evidence>
<dbReference type="GO" id="GO:0098552">
    <property type="term" value="C:side of membrane"/>
    <property type="evidence" value="ECO:0007669"/>
    <property type="project" value="UniProtKB-KW"/>
</dbReference>
<dbReference type="PANTHER" id="PTHR34992:SF1">
    <property type="entry name" value="COPPER ACQUISITION FACTOR BIM1-LIKE DOMAIN-CONTAINING PROTEIN"/>
    <property type="match status" value="1"/>
</dbReference>
<keyword evidence="4" id="KW-0732">Signal</keyword>
<evidence type="ECO:0000256" key="1">
    <source>
        <dbReference type="ARBA" id="ARBA00004609"/>
    </source>
</evidence>
<dbReference type="Proteomes" id="UP001370758">
    <property type="component" value="Unassembled WGS sequence"/>
</dbReference>
<reference evidence="10 11" key="1">
    <citation type="submission" date="2023-08" db="EMBL/GenBank/DDBJ databases">
        <authorList>
            <person name="Palmer J.M."/>
        </authorList>
    </citation>
    <scope>NUCLEOTIDE SEQUENCE [LARGE SCALE GENOMIC DNA]</scope>
    <source>
        <strain evidence="10 11">TWF481</strain>
    </source>
</reference>
<evidence type="ECO:0000256" key="8">
    <source>
        <dbReference type="SAM" id="MobiDB-lite"/>
    </source>
</evidence>
<comment type="subcellular location">
    <subcellularLocation>
        <location evidence="1">Cell membrane</location>
        <topology evidence="1">Lipid-anchor</topology>
        <topology evidence="1">GPI-anchor</topology>
    </subcellularLocation>
</comment>
<feature type="compositionally biased region" description="Low complexity" evidence="8">
    <location>
        <begin position="177"/>
        <end position="204"/>
    </location>
</feature>
<accession>A0AAV9WN58</accession>
<evidence type="ECO:0000256" key="2">
    <source>
        <dbReference type="ARBA" id="ARBA00022475"/>
    </source>
</evidence>
<keyword evidence="3" id="KW-0336">GPI-anchor</keyword>
<name>A0AAV9WN58_9PEZI</name>
<dbReference type="InterPro" id="IPR046530">
    <property type="entry name" value="BIM1-like_dom"/>
</dbReference>
<organism evidence="10 11">
    <name type="scientific">Arthrobotrys musiformis</name>
    <dbReference type="NCBI Taxonomy" id="47236"/>
    <lineage>
        <taxon>Eukaryota</taxon>
        <taxon>Fungi</taxon>
        <taxon>Dikarya</taxon>
        <taxon>Ascomycota</taxon>
        <taxon>Pezizomycotina</taxon>
        <taxon>Orbiliomycetes</taxon>
        <taxon>Orbiliales</taxon>
        <taxon>Orbiliaceae</taxon>
        <taxon>Arthrobotrys</taxon>
    </lineage>
</organism>
<dbReference type="EMBL" id="JAVHJL010000001">
    <property type="protein sequence ID" value="KAK6511728.1"/>
    <property type="molecule type" value="Genomic_DNA"/>
</dbReference>
<dbReference type="InterPro" id="IPR046936">
    <property type="entry name" value="BIM1-like"/>
</dbReference>
<evidence type="ECO:0000256" key="3">
    <source>
        <dbReference type="ARBA" id="ARBA00022622"/>
    </source>
</evidence>
<comment type="caution">
    <text evidence="10">The sequence shown here is derived from an EMBL/GenBank/DDBJ whole genome shotgun (WGS) entry which is preliminary data.</text>
</comment>
<keyword evidence="2" id="KW-1003">Cell membrane</keyword>
<dbReference type="CDD" id="cd21176">
    <property type="entry name" value="LPMO_auxiliary-like"/>
    <property type="match status" value="1"/>
</dbReference>
<dbReference type="AlphaFoldDB" id="A0AAV9WN58"/>
<feature type="region of interest" description="Disordered" evidence="8">
    <location>
        <begin position="177"/>
        <end position="206"/>
    </location>
</feature>
<keyword evidence="11" id="KW-1185">Reference proteome</keyword>
<evidence type="ECO:0000259" key="9">
    <source>
        <dbReference type="Pfam" id="PF20238"/>
    </source>
</evidence>
<gene>
    <name evidence="10" type="ORF">TWF481_000634</name>
</gene>
<evidence type="ECO:0000256" key="4">
    <source>
        <dbReference type="ARBA" id="ARBA00022729"/>
    </source>
</evidence>
<evidence type="ECO:0000313" key="11">
    <source>
        <dbReference type="Proteomes" id="UP001370758"/>
    </source>
</evidence>
<feature type="domain" description="Copper acquisition factor BIM1-like" evidence="9">
    <location>
        <begin position="27"/>
        <end position="163"/>
    </location>
</feature>
<keyword evidence="7" id="KW-0449">Lipoprotein</keyword>
<protein>
    <recommendedName>
        <fullName evidence="9">Copper acquisition factor BIM1-like domain-containing protein</fullName>
    </recommendedName>
</protein>
<dbReference type="GO" id="GO:0005886">
    <property type="term" value="C:plasma membrane"/>
    <property type="evidence" value="ECO:0007669"/>
    <property type="project" value="UniProtKB-SubCell"/>
</dbReference>
<evidence type="ECO:0000256" key="7">
    <source>
        <dbReference type="ARBA" id="ARBA00023288"/>
    </source>
</evidence>